<reference evidence="4" key="1">
    <citation type="journal article" date="2023" name="Commun. Biol.">
        <title>Genome analysis of Parmales, the sister group of diatoms, reveals the evolutionary specialization of diatoms from phago-mixotrophs to photoautotrophs.</title>
        <authorList>
            <person name="Ban H."/>
            <person name="Sato S."/>
            <person name="Yoshikawa S."/>
            <person name="Yamada K."/>
            <person name="Nakamura Y."/>
            <person name="Ichinomiya M."/>
            <person name="Sato N."/>
            <person name="Blanc-Mathieu R."/>
            <person name="Endo H."/>
            <person name="Kuwata A."/>
            <person name="Ogata H."/>
        </authorList>
    </citation>
    <scope>NUCLEOTIDE SEQUENCE [LARGE SCALE GENOMIC DNA]</scope>
</reference>
<dbReference type="Proteomes" id="UP001165065">
    <property type="component" value="Unassembled WGS sequence"/>
</dbReference>
<protein>
    <submittedName>
        <fullName evidence="3">Uncharacterized protein</fullName>
    </submittedName>
</protein>
<evidence type="ECO:0000256" key="2">
    <source>
        <dbReference type="SAM" id="MobiDB-lite"/>
    </source>
</evidence>
<feature type="compositionally biased region" description="Basic and acidic residues" evidence="2">
    <location>
        <begin position="186"/>
        <end position="195"/>
    </location>
</feature>
<evidence type="ECO:0000256" key="1">
    <source>
        <dbReference type="SAM" id="Coils"/>
    </source>
</evidence>
<gene>
    <name evidence="3" type="ORF">TrCOL_g4992</name>
</gene>
<evidence type="ECO:0000313" key="3">
    <source>
        <dbReference type="EMBL" id="GMI20162.1"/>
    </source>
</evidence>
<dbReference type="GO" id="GO:0007034">
    <property type="term" value="P:vacuolar transport"/>
    <property type="evidence" value="ECO:0007669"/>
    <property type="project" value="InterPro"/>
</dbReference>
<sequence>MGNIFGKEKPLKEVLRENKRMINKAVRELDRERANLEKEEKKLIADIKKFAKEGQMGSVKIMAKDLVRTRTYITKFIEMRSHLNGAALKLQTVKSHQALAESMSSVAKAMVKVNKSVNVPAINKMMQDFAKENEKSELMQEMMGDAMDDVMEGNEEEEEQVVNQVLDEIGITFNEEVPDAPSGVGKGEEKVEEKQAQPTAEAAGEFSELEARLNNLRRD</sequence>
<dbReference type="AlphaFoldDB" id="A0A9W7FWI1"/>
<organism evidence="3 4">
    <name type="scientific">Triparma columacea</name>
    <dbReference type="NCBI Taxonomy" id="722753"/>
    <lineage>
        <taxon>Eukaryota</taxon>
        <taxon>Sar</taxon>
        <taxon>Stramenopiles</taxon>
        <taxon>Ochrophyta</taxon>
        <taxon>Bolidophyceae</taxon>
        <taxon>Parmales</taxon>
        <taxon>Triparmaceae</taxon>
        <taxon>Triparma</taxon>
    </lineage>
</organism>
<comment type="caution">
    <text evidence="3">The sequence shown here is derived from an EMBL/GenBank/DDBJ whole genome shotgun (WGS) entry which is preliminary data.</text>
</comment>
<dbReference type="InterPro" id="IPR005024">
    <property type="entry name" value="Snf7_fam"/>
</dbReference>
<dbReference type="Gene3D" id="6.10.140.1230">
    <property type="match status" value="1"/>
</dbReference>
<proteinExistence type="predicted"/>
<feature type="region of interest" description="Disordered" evidence="2">
    <location>
        <begin position="173"/>
        <end position="219"/>
    </location>
</feature>
<dbReference type="PANTHER" id="PTHR10476">
    <property type="entry name" value="CHARGED MULTIVESICULAR BODY PROTEIN"/>
    <property type="match status" value="1"/>
</dbReference>
<accession>A0A9W7FWI1</accession>
<dbReference type="OrthoDB" id="5594417at2759"/>
<dbReference type="Pfam" id="PF03357">
    <property type="entry name" value="Snf7"/>
    <property type="match status" value="1"/>
</dbReference>
<dbReference type="EMBL" id="BRYA01000506">
    <property type="protein sequence ID" value="GMI20162.1"/>
    <property type="molecule type" value="Genomic_DNA"/>
</dbReference>
<feature type="coiled-coil region" evidence="1">
    <location>
        <begin position="12"/>
        <end position="53"/>
    </location>
</feature>
<keyword evidence="4" id="KW-1185">Reference proteome</keyword>
<evidence type="ECO:0000313" key="4">
    <source>
        <dbReference type="Proteomes" id="UP001165065"/>
    </source>
</evidence>
<name>A0A9W7FWI1_9STRA</name>
<keyword evidence="1" id="KW-0175">Coiled coil</keyword>